<dbReference type="AlphaFoldDB" id="A0A099L5C7"/>
<name>A0A099L5C7_COLPS</name>
<dbReference type="PROSITE" id="PS50110">
    <property type="entry name" value="RESPONSE_REGULATORY"/>
    <property type="match status" value="1"/>
</dbReference>
<dbReference type="PATRIC" id="fig|28229.3.peg.134"/>
<evidence type="ECO:0000259" key="11">
    <source>
        <dbReference type="PROSITE" id="PS51755"/>
    </source>
</evidence>
<dbReference type="SMART" id="SM00448">
    <property type="entry name" value="REC"/>
    <property type="match status" value="1"/>
</dbReference>
<dbReference type="RefSeq" id="WP_033080539.1">
    <property type="nucleotide sequence ID" value="NZ_JQEC01000002.1"/>
</dbReference>
<dbReference type="GO" id="GO:0000156">
    <property type="term" value="F:phosphorelay response regulator activity"/>
    <property type="evidence" value="ECO:0007669"/>
    <property type="project" value="TreeGrafter"/>
</dbReference>
<sequence length="233" mass="26565">MLPLARILIIEDDLALNQQVTALLTKHHYHVHQCFDGEQGLSTALSSDFDLILLDARLPKLDGFSLLSSLRQHKNTPVIMVTACGAEEERIQGFRQGADDYLAKPFNITELLFRIEAILRRTLVGPAELTKPATQKQLEVDQLQLNKHDMSLYYAKQAIKVTAIQFKLLWALVTHQDEVLSKPFLYPLVLDREFSLYDRSLDMHLSRIRKKLIAAGMSAHRIETAHGRGYCFK</sequence>
<dbReference type="Gene3D" id="3.40.50.2300">
    <property type="match status" value="1"/>
</dbReference>
<evidence type="ECO:0000259" key="10">
    <source>
        <dbReference type="PROSITE" id="PS50110"/>
    </source>
</evidence>
<dbReference type="GO" id="GO:0005829">
    <property type="term" value="C:cytosol"/>
    <property type="evidence" value="ECO:0007669"/>
    <property type="project" value="TreeGrafter"/>
</dbReference>
<comment type="subcellular location">
    <subcellularLocation>
        <location evidence="1">Cytoplasm</location>
    </subcellularLocation>
</comment>
<dbReference type="InterPro" id="IPR001867">
    <property type="entry name" value="OmpR/PhoB-type_DNA-bd"/>
</dbReference>
<gene>
    <name evidence="12" type="ORF">GAB14E_0981</name>
</gene>
<evidence type="ECO:0000313" key="13">
    <source>
        <dbReference type="Proteomes" id="UP000029868"/>
    </source>
</evidence>
<dbReference type="SUPFAM" id="SSF46894">
    <property type="entry name" value="C-terminal effector domain of the bipartite response regulators"/>
    <property type="match status" value="1"/>
</dbReference>
<keyword evidence="5" id="KW-0805">Transcription regulation</keyword>
<evidence type="ECO:0000313" key="12">
    <source>
        <dbReference type="EMBL" id="KGJ97392.1"/>
    </source>
</evidence>
<feature type="DNA-binding region" description="OmpR/PhoB-type" evidence="9">
    <location>
        <begin position="135"/>
        <end position="233"/>
    </location>
</feature>
<dbReference type="SMART" id="SM00862">
    <property type="entry name" value="Trans_reg_C"/>
    <property type="match status" value="1"/>
</dbReference>
<keyword evidence="2" id="KW-0963">Cytoplasm</keyword>
<dbReference type="SUPFAM" id="SSF52172">
    <property type="entry name" value="CheY-like"/>
    <property type="match status" value="1"/>
</dbReference>
<dbReference type="Pfam" id="PF00486">
    <property type="entry name" value="Trans_reg_C"/>
    <property type="match status" value="1"/>
</dbReference>
<dbReference type="CDD" id="cd00383">
    <property type="entry name" value="trans_reg_C"/>
    <property type="match status" value="1"/>
</dbReference>
<protein>
    <submittedName>
        <fullName evidence="12">Two component transcriptional regulator, winged helix family</fullName>
    </submittedName>
</protein>
<evidence type="ECO:0000256" key="8">
    <source>
        <dbReference type="PROSITE-ProRule" id="PRU00169"/>
    </source>
</evidence>
<dbReference type="Gene3D" id="6.10.250.690">
    <property type="match status" value="1"/>
</dbReference>
<dbReference type="GO" id="GO:0006355">
    <property type="term" value="P:regulation of DNA-templated transcription"/>
    <property type="evidence" value="ECO:0007669"/>
    <property type="project" value="InterPro"/>
</dbReference>
<comment type="caution">
    <text evidence="12">The sequence shown here is derived from an EMBL/GenBank/DDBJ whole genome shotgun (WGS) entry which is preliminary data.</text>
</comment>
<evidence type="ECO:0000256" key="5">
    <source>
        <dbReference type="ARBA" id="ARBA00023015"/>
    </source>
</evidence>
<dbReference type="InterPro" id="IPR016032">
    <property type="entry name" value="Sig_transdc_resp-reg_C-effctor"/>
</dbReference>
<evidence type="ECO:0000256" key="7">
    <source>
        <dbReference type="ARBA" id="ARBA00023163"/>
    </source>
</evidence>
<evidence type="ECO:0000256" key="6">
    <source>
        <dbReference type="ARBA" id="ARBA00023125"/>
    </source>
</evidence>
<dbReference type="GO" id="GO:0032993">
    <property type="term" value="C:protein-DNA complex"/>
    <property type="evidence" value="ECO:0007669"/>
    <property type="project" value="TreeGrafter"/>
</dbReference>
<keyword evidence="6 9" id="KW-0238">DNA-binding</keyword>
<dbReference type="PANTHER" id="PTHR48111">
    <property type="entry name" value="REGULATOR OF RPOS"/>
    <property type="match status" value="1"/>
</dbReference>
<dbReference type="InterPro" id="IPR001789">
    <property type="entry name" value="Sig_transdc_resp-reg_receiver"/>
</dbReference>
<evidence type="ECO:0000256" key="4">
    <source>
        <dbReference type="ARBA" id="ARBA00023012"/>
    </source>
</evidence>
<dbReference type="PROSITE" id="PS51755">
    <property type="entry name" value="OMPR_PHOB"/>
    <property type="match status" value="1"/>
</dbReference>
<accession>A0A099L5C7</accession>
<feature type="domain" description="OmpR/PhoB-type" evidence="11">
    <location>
        <begin position="135"/>
        <end position="233"/>
    </location>
</feature>
<evidence type="ECO:0000256" key="3">
    <source>
        <dbReference type="ARBA" id="ARBA00022553"/>
    </source>
</evidence>
<proteinExistence type="predicted"/>
<keyword evidence="3 8" id="KW-0597">Phosphoprotein</keyword>
<feature type="modified residue" description="4-aspartylphosphate" evidence="8">
    <location>
        <position position="55"/>
    </location>
</feature>
<dbReference type="InterPro" id="IPR039420">
    <property type="entry name" value="WalR-like"/>
</dbReference>
<dbReference type="Gene3D" id="1.10.10.10">
    <property type="entry name" value="Winged helix-like DNA-binding domain superfamily/Winged helix DNA-binding domain"/>
    <property type="match status" value="1"/>
</dbReference>
<dbReference type="Pfam" id="PF00072">
    <property type="entry name" value="Response_reg"/>
    <property type="match status" value="1"/>
</dbReference>
<keyword evidence="4" id="KW-0902">Two-component regulatory system</keyword>
<evidence type="ECO:0000256" key="9">
    <source>
        <dbReference type="PROSITE-ProRule" id="PRU01091"/>
    </source>
</evidence>
<dbReference type="EMBL" id="JQEC01000002">
    <property type="protein sequence ID" value="KGJ97392.1"/>
    <property type="molecule type" value="Genomic_DNA"/>
</dbReference>
<dbReference type="PANTHER" id="PTHR48111:SF39">
    <property type="entry name" value="TRANSCRIPTIONAL REGULATORY PROTEIN CPXR"/>
    <property type="match status" value="1"/>
</dbReference>
<dbReference type="Proteomes" id="UP000029868">
    <property type="component" value="Unassembled WGS sequence"/>
</dbReference>
<dbReference type="InterPro" id="IPR036388">
    <property type="entry name" value="WH-like_DNA-bd_sf"/>
</dbReference>
<evidence type="ECO:0000256" key="2">
    <source>
        <dbReference type="ARBA" id="ARBA00022490"/>
    </source>
</evidence>
<dbReference type="GO" id="GO:0000976">
    <property type="term" value="F:transcription cis-regulatory region binding"/>
    <property type="evidence" value="ECO:0007669"/>
    <property type="project" value="TreeGrafter"/>
</dbReference>
<evidence type="ECO:0000256" key="1">
    <source>
        <dbReference type="ARBA" id="ARBA00004496"/>
    </source>
</evidence>
<organism evidence="12 13">
    <name type="scientific">Colwellia psychrerythraea</name>
    <name type="common">Vibrio psychroerythus</name>
    <dbReference type="NCBI Taxonomy" id="28229"/>
    <lineage>
        <taxon>Bacteria</taxon>
        <taxon>Pseudomonadati</taxon>
        <taxon>Pseudomonadota</taxon>
        <taxon>Gammaproteobacteria</taxon>
        <taxon>Alteromonadales</taxon>
        <taxon>Colwelliaceae</taxon>
        <taxon>Colwellia</taxon>
    </lineage>
</organism>
<reference evidence="12 13" key="1">
    <citation type="submission" date="2014-08" db="EMBL/GenBank/DDBJ databases">
        <title>Genomic and Phenotypic Diversity of Colwellia psychrerythraea strains from Disparate Marine Basins.</title>
        <authorList>
            <person name="Techtmann S.M."/>
            <person name="Stelling S.C."/>
            <person name="Utturkar S.M."/>
            <person name="Alshibli N."/>
            <person name="Harris A."/>
            <person name="Brown S.D."/>
            <person name="Hazen T.C."/>
        </authorList>
    </citation>
    <scope>NUCLEOTIDE SEQUENCE [LARGE SCALE GENOMIC DNA]</scope>
    <source>
        <strain evidence="12 13">GAB14E</strain>
    </source>
</reference>
<feature type="domain" description="Response regulatory" evidence="10">
    <location>
        <begin position="6"/>
        <end position="119"/>
    </location>
</feature>
<keyword evidence="7" id="KW-0804">Transcription</keyword>
<dbReference type="InterPro" id="IPR011006">
    <property type="entry name" value="CheY-like_superfamily"/>
</dbReference>
<dbReference type="OrthoDB" id="9802426at2"/>